<dbReference type="SUPFAM" id="SSF51735">
    <property type="entry name" value="NAD(P)-binding Rossmann-fold domains"/>
    <property type="match status" value="1"/>
</dbReference>
<gene>
    <name evidence="3" type="ORF">AB0C36_02710</name>
</gene>
<proteinExistence type="predicted"/>
<evidence type="ECO:0000313" key="3">
    <source>
        <dbReference type="EMBL" id="MEU8132398.1"/>
    </source>
</evidence>
<sequence>MAGLPSLDRAFDVVLLGATGFTGGLTAEYLARHVPAACRWAIAGRSPEKLRAVRDRLVEINPACAELELLTADVGDPASLRALAGSTRVLATTVGPYIEYGEPVVAACAEAGTDYLDLTGEPEFVDRMFVAHHETAVRTGARLVHACGFDSVPHDLGVLFTVGLLPRGVPVRVEGRVRAGGAVSGGTFASALTAFSRLRSTRDAAHARRRVDKGPHGRRARAVEGKPRRDRETGGWLVPLPTIDPQIVARSARALESYGPDFSYTHYASVRRLPTAVAGAVGVGSLVLLAQVAPVRRALQTRLAPGDGPAPARRAKAWFSVRFVADGGGERVVTEVRGGDPGYDETAKMLAEAALCLAFDQVPKTSGQVTTAVAMGDALIGRLRRAGIEFRQLESTG</sequence>
<organism evidence="3 4">
    <name type="scientific">Streptodolium elevatio</name>
    <dbReference type="NCBI Taxonomy" id="3157996"/>
    <lineage>
        <taxon>Bacteria</taxon>
        <taxon>Bacillati</taxon>
        <taxon>Actinomycetota</taxon>
        <taxon>Actinomycetes</taxon>
        <taxon>Kitasatosporales</taxon>
        <taxon>Streptomycetaceae</taxon>
        <taxon>Streptodolium</taxon>
    </lineage>
</organism>
<name>A0ABV3D9I5_9ACTN</name>
<protein>
    <submittedName>
        <fullName evidence="3">Saccharopine dehydrogenase NADP-binding domain-containing protein</fullName>
    </submittedName>
</protein>
<keyword evidence="4" id="KW-1185">Reference proteome</keyword>
<comment type="caution">
    <text evidence="3">The sequence shown here is derived from an EMBL/GenBank/DDBJ whole genome shotgun (WGS) entry which is preliminary data.</text>
</comment>
<dbReference type="PANTHER" id="PTHR12286:SF5">
    <property type="entry name" value="SACCHAROPINE DEHYDROGENASE-LIKE OXIDOREDUCTASE"/>
    <property type="match status" value="1"/>
</dbReference>
<dbReference type="Proteomes" id="UP001551482">
    <property type="component" value="Unassembled WGS sequence"/>
</dbReference>
<evidence type="ECO:0000313" key="4">
    <source>
        <dbReference type="Proteomes" id="UP001551482"/>
    </source>
</evidence>
<dbReference type="RefSeq" id="WP_358348146.1">
    <property type="nucleotide sequence ID" value="NZ_JBEZFP010000004.1"/>
</dbReference>
<dbReference type="InterPro" id="IPR036291">
    <property type="entry name" value="NAD(P)-bd_dom_sf"/>
</dbReference>
<feature type="compositionally biased region" description="Basic and acidic residues" evidence="1">
    <location>
        <begin position="221"/>
        <end position="233"/>
    </location>
</feature>
<accession>A0ABV3D9I5</accession>
<dbReference type="InterPro" id="IPR051276">
    <property type="entry name" value="Saccharopine_DH-like_oxidrdct"/>
</dbReference>
<reference evidence="3 4" key="1">
    <citation type="submission" date="2024-06" db="EMBL/GenBank/DDBJ databases">
        <title>The Natural Products Discovery Center: Release of the First 8490 Sequenced Strains for Exploring Actinobacteria Biosynthetic Diversity.</title>
        <authorList>
            <person name="Kalkreuter E."/>
            <person name="Kautsar S.A."/>
            <person name="Yang D."/>
            <person name="Bader C.D."/>
            <person name="Teijaro C.N."/>
            <person name="Fluegel L."/>
            <person name="Davis C.M."/>
            <person name="Simpson J.R."/>
            <person name="Lauterbach L."/>
            <person name="Steele A.D."/>
            <person name="Gui C."/>
            <person name="Meng S."/>
            <person name="Li G."/>
            <person name="Viehrig K."/>
            <person name="Ye F."/>
            <person name="Su P."/>
            <person name="Kiefer A.F."/>
            <person name="Nichols A."/>
            <person name="Cepeda A.J."/>
            <person name="Yan W."/>
            <person name="Fan B."/>
            <person name="Jiang Y."/>
            <person name="Adhikari A."/>
            <person name="Zheng C.-J."/>
            <person name="Schuster L."/>
            <person name="Cowan T.M."/>
            <person name="Smanski M.J."/>
            <person name="Chevrette M.G."/>
            <person name="De Carvalho L.P.S."/>
            <person name="Shen B."/>
        </authorList>
    </citation>
    <scope>NUCLEOTIDE SEQUENCE [LARGE SCALE GENOMIC DNA]</scope>
    <source>
        <strain evidence="3 4">NPDC048946</strain>
    </source>
</reference>
<feature type="compositionally biased region" description="Basic residues" evidence="1">
    <location>
        <begin position="207"/>
        <end position="220"/>
    </location>
</feature>
<dbReference type="PANTHER" id="PTHR12286">
    <property type="entry name" value="SACCHAROPINE DEHYDROGENASE-LIKE OXIDOREDUCTASE"/>
    <property type="match status" value="1"/>
</dbReference>
<dbReference type="Pfam" id="PF03435">
    <property type="entry name" value="Sacchrp_dh_NADP"/>
    <property type="match status" value="1"/>
</dbReference>
<dbReference type="Gene3D" id="3.40.50.720">
    <property type="entry name" value="NAD(P)-binding Rossmann-like Domain"/>
    <property type="match status" value="1"/>
</dbReference>
<evidence type="ECO:0000256" key="1">
    <source>
        <dbReference type="SAM" id="MobiDB-lite"/>
    </source>
</evidence>
<dbReference type="InterPro" id="IPR005097">
    <property type="entry name" value="Sacchrp_dh_NADP-bd"/>
</dbReference>
<evidence type="ECO:0000259" key="2">
    <source>
        <dbReference type="Pfam" id="PF03435"/>
    </source>
</evidence>
<feature type="domain" description="Saccharopine dehydrogenase NADP binding" evidence="2">
    <location>
        <begin position="13"/>
        <end position="120"/>
    </location>
</feature>
<feature type="region of interest" description="Disordered" evidence="1">
    <location>
        <begin position="203"/>
        <end position="236"/>
    </location>
</feature>
<dbReference type="EMBL" id="JBEZFP010000004">
    <property type="protein sequence ID" value="MEU8132398.1"/>
    <property type="molecule type" value="Genomic_DNA"/>
</dbReference>